<reference evidence="4 5" key="1">
    <citation type="submission" date="2017-09" db="EMBL/GenBank/DDBJ databases">
        <authorList>
            <person name="Ehlers B."/>
            <person name="Leendertz F.H."/>
        </authorList>
    </citation>
    <scope>NUCLEOTIDE SEQUENCE [LARGE SCALE GENOMIC DNA]</scope>
    <source>
        <strain evidence="4 5">DSM 18289</strain>
    </source>
</reference>
<evidence type="ECO:0000256" key="3">
    <source>
        <dbReference type="PROSITE-ProRule" id="PRU00339"/>
    </source>
</evidence>
<feature type="repeat" description="TPR" evidence="3">
    <location>
        <begin position="267"/>
        <end position="300"/>
    </location>
</feature>
<keyword evidence="1" id="KW-0677">Repeat</keyword>
<dbReference type="OrthoDB" id="6193797at2"/>
<feature type="repeat" description="TPR" evidence="3">
    <location>
        <begin position="73"/>
        <end position="106"/>
    </location>
</feature>
<dbReference type="Gene3D" id="1.25.40.10">
    <property type="entry name" value="Tetratricopeptide repeat domain"/>
    <property type="match status" value="3"/>
</dbReference>
<proteinExistence type="predicted"/>
<dbReference type="InterPro" id="IPR051685">
    <property type="entry name" value="Ycf3/AcsC/BcsC/TPR_MFPF"/>
</dbReference>
<dbReference type="PROSITE" id="PS50005">
    <property type="entry name" value="TPR"/>
    <property type="match status" value="2"/>
</dbReference>
<dbReference type="Pfam" id="PF14559">
    <property type="entry name" value="TPR_19"/>
    <property type="match status" value="1"/>
</dbReference>
<dbReference type="Pfam" id="PF00515">
    <property type="entry name" value="TPR_1"/>
    <property type="match status" value="1"/>
</dbReference>
<dbReference type="SMART" id="SM00028">
    <property type="entry name" value="TPR"/>
    <property type="match status" value="5"/>
</dbReference>
<evidence type="ECO:0000256" key="1">
    <source>
        <dbReference type="ARBA" id="ARBA00022737"/>
    </source>
</evidence>
<dbReference type="AlphaFoldDB" id="A0A285NH91"/>
<dbReference type="EMBL" id="OBEL01000001">
    <property type="protein sequence ID" value="SNZ08854.1"/>
    <property type="molecule type" value="Genomic_DNA"/>
</dbReference>
<evidence type="ECO:0000313" key="4">
    <source>
        <dbReference type="EMBL" id="SNZ08854.1"/>
    </source>
</evidence>
<dbReference type="RefSeq" id="WP_097152956.1">
    <property type="nucleotide sequence ID" value="NZ_OBEL01000001.1"/>
</dbReference>
<evidence type="ECO:0000313" key="5">
    <source>
        <dbReference type="Proteomes" id="UP000219439"/>
    </source>
</evidence>
<dbReference type="InterPro" id="IPR011990">
    <property type="entry name" value="TPR-like_helical_dom_sf"/>
</dbReference>
<dbReference type="Proteomes" id="UP000219439">
    <property type="component" value="Unassembled WGS sequence"/>
</dbReference>
<name>A0A285NH91_9HYPH</name>
<protein>
    <submittedName>
        <fullName evidence="4">Tetratricopeptide repeat-containing protein</fullName>
    </submittedName>
</protein>
<dbReference type="Pfam" id="PF13181">
    <property type="entry name" value="TPR_8"/>
    <property type="match status" value="1"/>
</dbReference>
<keyword evidence="2 3" id="KW-0802">TPR repeat</keyword>
<dbReference type="PANTHER" id="PTHR44943:SF8">
    <property type="entry name" value="TPR REPEAT-CONTAINING PROTEIN MJ0263"/>
    <property type="match status" value="1"/>
</dbReference>
<sequence length="638" mass="72281">MQALTVDRLKKAQKYLETGKAARAETICRKLLKDKQGYVEIRLTLSRALLAQNKAEPAARFLSEAASAQQDNPALQAATGDLALKLKNFGLAINLFQNAVSQNPDNPDYWYRLSDSLFQGASASKKTDSDISISLQEEAVDDDLTLYDDAIAISTKAIELFPENVPLLRLTGQILEAAQINDAALLCYEKCLPLEPFDPVAHYQWLEFKRKSRAYQEIVDYAKAYQDKFSGDAICNRIASDAYAQLGHYKDALHHMDQALKAAPNHDGYICTKGHCHYRLGEFEKAIECYDAALKIKPDNPFPKWMSCLSYWKLGDLPSAYKGNPFRFEASGICTKFNLKSPLWQGEELESKKLYLWSDQGIGDVFKTASMIREIKHHNNIIMAVQKKCIPLMEALYPDMEIRALPDKLPSVSIIGNKYGSYQINSNEFPKIEEDFDTQISLGTLPEILRPDIAAFEGTDKILQIPEQYIEPFRKLDILKTPNTTKVGLAWSSKIFGDPEAYGYLDLEDLLSILRLPGFEFYNFQYTAKEEEIKEFREKHDVPLYHAPGLDLMDDMLGTAAFNTCMDLFVGPGSTSSDIAGSVGIKCFRYACCHYQDNLGQSYVPWFEDQKFTDIPWGKKAQDYLPDIEEWLHINKVH</sequence>
<dbReference type="SUPFAM" id="SSF48452">
    <property type="entry name" value="TPR-like"/>
    <property type="match status" value="2"/>
</dbReference>
<dbReference type="InterPro" id="IPR019734">
    <property type="entry name" value="TPR_rpt"/>
</dbReference>
<gene>
    <name evidence="4" type="ORF">SAMN06265368_1847</name>
</gene>
<keyword evidence="5" id="KW-1185">Reference proteome</keyword>
<evidence type="ECO:0000256" key="2">
    <source>
        <dbReference type="ARBA" id="ARBA00022803"/>
    </source>
</evidence>
<accession>A0A285NH91</accession>
<organism evidence="4 5">
    <name type="scientific">Cohaesibacter gelatinilyticus</name>
    <dbReference type="NCBI Taxonomy" id="372072"/>
    <lineage>
        <taxon>Bacteria</taxon>
        <taxon>Pseudomonadati</taxon>
        <taxon>Pseudomonadota</taxon>
        <taxon>Alphaproteobacteria</taxon>
        <taxon>Hyphomicrobiales</taxon>
        <taxon>Cohaesibacteraceae</taxon>
    </lineage>
</organism>
<dbReference type="PANTHER" id="PTHR44943">
    <property type="entry name" value="CELLULOSE SYNTHASE OPERON PROTEIN C"/>
    <property type="match status" value="1"/>
</dbReference>